<name>A0A9Q1DP45_CONCO</name>
<sequence length="68" mass="7507">MSCDYRPSLMSGLLQHTLNELQWCTKDHVAERCLTGRLHGKLYSWDPVVSTENSCGVAMGYRCSVGGG</sequence>
<dbReference type="AlphaFoldDB" id="A0A9Q1DP45"/>
<protein>
    <submittedName>
        <fullName evidence="1">Uncharacterized protein</fullName>
    </submittedName>
</protein>
<keyword evidence="2" id="KW-1185">Reference proteome</keyword>
<evidence type="ECO:0000313" key="2">
    <source>
        <dbReference type="Proteomes" id="UP001152803"/>
    </source>
</evidence>
<proteinExistence type="predicted"/>
<evidence type="ECO:0000313" key="1">
    <source>
        <dbReference type="EMBL" id="KAJ8276092.1"/>
    </source>
</evidence>
<accession>A0A9Q1DP45</accession>
<organism evidence="1 2">
    <name type="scientific">Conger conger</name>
    <name type="common">Conger eel</name>
    <name type="synonym">Muraena conger</name>
    <dbReference type="NCBI Taxonomy" id="82655"/>
    <lineage>
        <taxon>Eukaryota</taxon>
        <taxon>Metazoa</taxon>
        <taxon>Chordata</taxon>
        <taxon>Craniata</taxon>
        <taxon>Vertebrata</taxon>
        <taxon>Euteleostomi</taxon>
        <taxon>Actinopterygii</taxon>
        <taxon>Neopterygii</taxon>
        <taxon>Teleostei</taxon>
        <taxon>Anguilliformes</taxon>
        <taxon>Congridae</taxon>
        <taxon>Conger</taxon>
    </lineage>
</organism>
<reference evidence="1" key="1">
    <citation type="journal article" date="2023" name="Science">
        <title>Genome structures resolve the early diversification of teleost fishes.</title>
        <authorList>
            <person name="Parey E."/>
            <person name="Louis A."/>
            <person name="Montfort J."/>
            <person name="Bouchez O."/>
            <person name="Roques C."/>
            <person name="Iampietro C."/>
            <person name="Lluch J."/>
            <person name="Castinel A."/>
            <person name="Donnadieu C."/>
            <person name="Desvignes T."/>
            <person name="Floi Bucao C."/>
            <person name="Jouanno E."/>
            <person name="Wen M."/>
            <person name="Mejri S."/>
            <person name="Dirks R."/>
            <person name="Jansen H."/>
            <person name="Henkel C."/>
            <person name="Chen W.J."/>
            <person name="Zahm M."/>
            <person name="Cabau C."/>
            <person name="Klopp C."/>
            <person name="Thompson A.W."/>
            <person name="Robinson-Rechavi M."/>
            <person name="Braasch I."/>
            <person name="Lecointre G."/>
            <person name="Bobe J."/>
            <person name="Postlethwait J.H."/>
            <person name="Berthelot C."/>
            <person name="Roest Crollius H."/>
            <person name="Guiguen Y."/>
        </authorList>
    </citation>
    <scope>NUCLEOTIDE SEQUENCE</scope>
    <source>
        <strain evidence="1">Concon-B</strain>
    </source>
</reference>
<gene>
    <name evidence="1" type="ORF">COCON_G00078440</name>
</gene>
<dbReference type="EMBL" id="JAFJMO010000005">
    <property type="protein sequence ID" value="KAJ8276092.1"/>
    <property type="molecule type" value="Genomic_DNA"/>
</dbReference>
<comment type="caution">
    <text evidence="1">The sequence shown here is derived from an EMBL/GenBank/DDBJ whole genome shotgun (WGS) entry which is preliminary data.</text>
</comment>
<dbReference type="Proteomes" id="UP001152803">
    <property type="component" value="Unassembled WGS sequence"/>
</dbReference>